<keyword evidence="5" id="KW-0808">Transferase</keyword>
<organism evidence="5 6">
    <name type="scientific">Methanosarcina mazei S-6</name>
    <dbReference type="NCBI Taxonomy" id="213585"/>
    <lineage>
        <taxon>Archaea</taxon>
        <taxon>Methanobacteriati</taxon>
        <taxon>Methanobacteriota</taxon>
        <taxon>Stenosarchaea group</taxon>
        <taxon>Methanomicrobia</taxon>
        <taxon>Methanosarcinales</taxon>
        <taxon>Methanosarcinaceae</taxon>
        <taxon>Methanosarcina</taxon>
    </lineage>
</organism>
<evidence type="ECO:0000259" key="4">
    <source>
        <dbReference type="PROSITE" id="PS50035"/>
    </source>
</evidence>
<dbReference type="InterPro" id="IPR051406">
    <property type="entry name" value="PLD_domain"/>
</dbReference>
<name>A0A0E3RE20_METMZ</name>
<evidence type="ECO:0000256" key="1">
    <source>
        <dbReference type="ARBA" id="ARBA00022801"/>
    </source>
</evidence>
<keyword evidence="3" id="KW-0443">Lipid metabolism</keyword>
<dbReference type="STRING" id="213585.MSMAS_1026"/>
<evidence type="ECO:0000313" key="6">
    <source>
        <dbReference type="Proteomes" id="UP000033097"/>
    </source>
</evidence>
<keyword evidence="2" id="KW-0442">Lipid degradation</keyword>
<dbReference type="InterPro" id="IPR001736">
    <property type="entry name" value="PLipase_D/transphosphatidylase"/>
</dbReference>
<dbReference type="Gene3D" id="3.30.870.10">
    <property type="entry name" value="Endonuclease Chain A"/>
    <property type="match status" value="1"/>
</dbReference>
<dbReference type="SUPFAM" id="SSF56024">
    <property type="entry name" value="Phospholipase D/nuclease"/>
    <property type="match status" value="1"/>
</dbReference>
<gene>
    <name evidence="5" type="ORF">MSMAS_1026</name>
</gene>
<evidence type="ECO:0000256" key="3">
    <source>
        <dbReference type="ARBA" id="ARBA00023098"/>
    </source>
</evidence>
<accession>A0A0E3RE20</accession>
<evidence type="ECO:0000256" key="2">
    <source>
        <dbReference type="ARBA" id="ARBA00022963"/>
    </source>
</evidence>
<dbReference type="Pfam" id="PF13091">
    <property type="entry name" value="PLDc_2"/>
    <property type="match status" value="1"/>
</dbReference>
<dbReference type="GO" id="GO:0016891">
    <property type="term" value="F:RNA endonuclease activity producing 5'-phosphomonoesters, hydrolytic mechanism"/>
    <property type="evidence" value="ECO:0007669"/>
    <property type="project" value="TreeGrafter"/>
</dbReference>
<feature type="domain" description="PLD phosphodiesterase" evidence="4">
    <location>
        <begin position="98"/>
        <end position="125"/>
    </location>
</feature>
<dbReference type="HOGENOM" id="CLU_136188_0_0_2"/>
<dbReference type="GO" id="GO:0016740">
    <property type="term" value="F:transferase activity"/>
    <property type="evidence" value="ECO:0007669"/>
    <property type="project" value="UniProtKB-KW"/>
</dbReference>
<sequence>MIEEIVPVATGEKWVGYGIRSFRSVINDLISNSTNELSLTAYVLTDMSIVTKLRNALERGVQVEIYLYEDEFATKNEAVNYIFNLQKEFSYLKIYRVEDKILHAKVLVADGKKVLSGSANFTFSGMTNNYELGFLVEDPSIALQILKLIKKLGEK</sequence>
<dbReference type="EC" id="2.7.8.-" evidence="5"/>
<dbReference type="KEGG" id="mmj:MSMAS_1026"/>
<dbReference type="PATRIC" id="fig|213585.10.peg.1269"/>
<protein>
    <submittedName>
        <fullName evidence="5">Cardiolipin synthetase</fullName>
        <ecNumber evidence="5">2.7.8.-</ecNumber>
    </submittedName>
</protein>
<dbReference type="InterPro" id="IPR025202">
    <property type="entry name" value="PLD-like_dom"/>
</dbReference>
<dbReference type="GO" id="GO:0016042">
    <property type="term" value="P:lipid catabolic process"/>
    <property type="evidence" value="ECO:0007669"/>
    <property type="project" value="UniProtKB-KW"/>
</dbReference>
<reference evidence="5 6" key="1">
    <citation type="submission" date="2014-07" db="EMBL/GenBank/DDBJ databases">
        <title>Methanogenic archaea and the global carbon cycle.</title>
        <authorList>
            <person name="Henriksen J.R."/>
            <person name="Luke J."/>
            <person name="Reinhart S."/>
            <person name="Benedict M.N."/>
            <person name="Youngblut N.D."/>
            <person name="Metcalf M.E."/>
            <person name="Whitaker R.J."/>
            <person name="Metcalf W.W."/>
        </authorList>
    </citation>
    <scope>NUCLEOTIDE SEQUENCE [LARGE SCALE GENOMIC DNA]</scope>
    <source>
        <strain evidence="5 6">S-6</strain>
    </source>
</reference>
<dbReference type="PROSITE" id="PS50035">
    <property type="entry name" value="PLD"/>
    <property type="match status" value="1"/>
</dbReference>
<dbReference type="AlphaFoldDB" id="A0A0E3RE20"/>
<dbReference type="PANTHER" id="PTHR43856">
    <property type="entry name" value="CARDIOLIPIN HYDROLASE"/>
    <property type="match status" value="1"/>
</dbReference>
<dbReference type="Proteomes" id="UP000033097">
    <property type="component" value="Chromosome"/>
</dbReference>
<dbReference type="RefSeq" id="WP_011032228.1">
    <property type="nucleotide sequence ID" value="NZ_CP009512.1"/>
</dbReference>
<keyword evidence="1" id="KW-0378">Hydrolase</keyword>
<proteinExistence type="predicted"/>
<dbReference type="EMBL" id="CP009512">
    <property type="protein sequence ID" value="AKB64222.1"/>
    <property type="molecule type" value="Genomic_DNA"/>
</dbReference>
<evidence type="ECO:0000313" key="5">
    <source>
        <dbReference type="EMBL" id="AKB64222.1"/>
    </source>
</evidence>
<dbReference type="GeneID" id="24838659"/>
<dbReference type="PANTHER" id="PTHR43856:SF1">
    <property type="entry name" value="MITOCHONDRIAL CARDIOLIPIN HYDROLASE"/>
    <property type="match status" value="1"/>
</dbReference>